<dbReference type="GO" id="GO:0019346">
    <property type="term" value="P:transsulfuration"/>
    <property type="evidence" value="ECO:0007669"/>
    <property type="project" value="InterPro"/>
</dbReference>
<dbReference type="CDD" id="cd00614">
    <property type="entry name" value="CGS_like"/>
    <property type="match status" value="1"/>
</dbReference>
<dbReference type="EMBL" id="AP025523">
    <property type="protein sequence ID" value="BDE06336.1"/>
    <property type="molecule type" value="Genomic_DNA"/>
</dbReference>
<dbReference type="PANTHER" id="PTHR43797:SF2">
    <property type="entry name" value="HOMOCYSTEINE_CYSTEINE SYNTHASE"/>
    <property type="match status" value="1"/>
</dbReference>
<protein>
    <submittedName>
        <fullName evidence="8">O-acetylhomoserine (Thiol)-lyase</fullName>
    </submittedName>
</protein>
<dbReference type="PIRSF" id="PIRSF001434">
    <property type="entry name" value="CGS"/>
    <property type="match status" value="1"/>
</dbReference>
<dbReference type="Gene3D" id="3.90.1150.10">
    <property type="entry name" value="Aspartate Aminotransferase, domain 1"/>
    <property type="match status" value="1"/>
</dbReference>
<dbReference type="PANTHER" id="PTHR43797">
    <property type="entry name" value="HOMOCYSTEINE/CYSTEINE SYNTHASE"/>
    <property type="match status" value="1"/>
</dbReference>
<evidence type="ECO:0000256" key="6">
    <source>
        <dbReference type="RuleBase" id="RU362118"/>
    </source>
</evidence>
<evidence type="ECO:0000256" key="2">
    <source>
        <dbReference type="ARBA" id="ARBA00009077"/>
    </source>
</evidence>
<proteinExistence type="inferred from homology"/>
<dbReference type="RefSeq" id="WP_317997302.1">
    <property type="nucleotide sequence ID" value="NZ_AP025523.1"/>
</dbReference>
<evidence type="ECO:0000256" key="3">
    <source>
        <dbReference type="ARBA" id="ARBA00022679"/>
    </source>
</evidence>
<gene>
    <name evidence="8" type="primary">metY</name>
    <name evidence="8" type="ORF">WPS_16120</name>
</gene>
<evidence type="ECO:0000313" key="8">
    <source>
        <dbReference type="EMBL" id="BDE06336.1"/>
    </source>
</evidence>
<comment type="similarity">
    <text evidence="2 6">Belongs to the trans-sulfuration enzymes family.</text>
</comment>
<dbReference type="GO" id="GO:0030170">
    <property type="term" value="F:pyridoxal phosphate binding"/>
    <property type="evidence" value="ECO:0007669"/>
    <property type="project" value="InterPro"/>
</dbReference>
<comment type="cofactor">
    <cofactor evidence="1 6">
        <name>pyridoxal 5'-phosphate</name>
        <dbReference type="ChEBI" id="CHEBI:597326"/>
    </cofactor>
</comment>
<evidence type="ECO:0000256" key="5">
    <source>
        <dbReference type="PIRSR" id="PIRSR001434-2"/>
    </source>
</evidence>
<evidence type="ECO:0000256" key="7">
    <source>
        <dbReference type="SAM" id="MobiDB-lite"/>
    </source>
</evidence>
<evidence type="ECO:0000313" key="9">
    <source>
        <dbReference type="Proteomes" id="UP001317532"/>
    </source>
</evidence>
<dbReference type="GO" id="GO:0003961">
    <property type="term" value="F:O-acetylhomoserine aminocarboxypropyltransferase activity"/>
    <property type="evidence" value="ECO:0007669"/>
    <property type="project" value="TreeGrafter"/>
</dbReference>
<dbReference type="SUPFAM" id="SSF53383">
    <property type="entry name" value="PLP-dependent transferases"/>
    <property type="match status" value="1"/>
</dbReference>
<dbReference type="InterPro" id="IPR015422">
    <property type="entry name" value="PyrdxlP-dep_Trfase_small"/>
</dbReference>
<dbReference type="GO" id="GO:0004124">
    <property type="term" value="F:cysteine synthase activity"/>
    <property type="evidence" value="ECO:0007669"/>
    <property type="project" value="TreeGrafter"/>
</dbReference>
<reference evidence="8 9" key="1">
    <citation type="journal article" date="2022" name="ISME Commun">
        <title>Vulcanimicrobium alpinus gen. nov. sp. nov., the first cultivated representative of the candidate phylum 'Eremiobacterota', is a metabolically versatile aerobic anoxygenic phototroph.</title>
        <authorList>
            <person name="Yabe S."/>
            <person name="Muto K."/>
            <person name="Abe K."/>
            <person name="Yokota A."/>
            <person name="Staudigel H."/>
            <person name="Tebo B.M."/>
        </authorList>
    </citation>
    <scope>NUCLEOTIDE SEQUENCE [LARGE SCALE GENOMIC DNA]</scope>
    <source>
        <strain evidence="8 9">WC8-2</strain>
    </source>
</reference>
<dbReference type="PROSITE" id="PS00868">
    <property type="entry name" value="CYS_MET_METAB_PP"/>
    <property type="match status" value="1"/>
</dbReference>
<dbReference type="InterPro" id="IPR015421">
    <property type="entry name" value="PyrdxlP-dep_Trfase_major"/>
</dbReference>
<evidence type="ECO:0000256" key="4">
    <source>
        <dbReference type="ARBA" id="ARBA00022898"/>
    </source>
</evidence>
<feature type="region of interest" description="Disordered" evidence="7">
    <location>
        <begin position="1"/>
        <end position="24"/>
    </location>
</feature>
<dbReference type="InterPro" id="IPR054542">
    <property type="entry name" value="Cys_met_metab_PP"/>
</dbReference>
<dbReference type="GO" id="GO:0005737">
    <property type="term" value="C:cytoplasm"/>
    <property type="evidence" value="ECO:0007669"/>
    <property type="project" value="TreeGrafter"/>
</dbReference>
<dbReference type="Proteomes" id="UP001317532">
    <property type="component" value="Chromosome"/>
</dbReference>
<feature type="modified residue" description="N6-(pyridoxal phosphate)lysine" evidence="5">
    <location>
        <position position="209"/>
    </location>
</feature>
<dbReference type="FunFam" id="3.40.640.10:FF:000035">
    <property type="entry name" value="O-succinylhomoserine sulfhydrylase"/>
    <property type="match status" value="1"/>
</dbReference>
<dbReference type="GO" id="GO:0006535">
    <property type="term" value="P:cysteine biosynthetic process from serine"/>
    <property type="evidence" value="ECO:0007669"/>
    <property type="project" value="TreeGrafter"/>
</dbReference>
<name>A0AAN1XXC9_UNVUL</name>
<dbReference type="AlphaFoldDB" id="A0AAN1XXC9"/>
<dbReference type="InterPro" id="IPR006235">
    <property type="entry name" value="OAc-hSer/O-AcSer_sulfhydrylase"/>
</dbReference>
<dbReference type="Pfam" id="PF01053">
    <property type="entry name" value="Cys_Met_Meta_PP"/>
    <property type="match status" value="1"/>
</dbReference>
<dbReference type="InterPro" id="IPR015424">
    <property type="entry name" value="PyrdxlP-dep_Trfase"/>
</dbReference>
<keyword evidence="9" id="KW-1185">Reference proteome</keyword>
<keyword evidence="4 5" id="KW-0663">Pyridoxal phosphate</keyword>
<dbReference type="KEGG" id="vab:WPS_16120"/>
<organism evidence="8 9">
    <name type="scientific">Vulcanimicrobium alpinum</name>
    <dbReference type="NCBI Taxonomy" id="3016050"/>
    <lineage>
        <taxon>Bacteria</taxon>
        <taxon>Bacillati</taxon>
        <taxon>Vulcanimicrobiota</taxon>
        <taxon>Vulcanimicrobiia</taxon>
        <taxon>Vulcanimicrobiales</taxon>
        <taxon>Vulcanimicrobiaceae</taxon>
        <taxon>Vulcanimicrobium</taxon>
    </lineage>
</organism>
<accession>A0AAN1XXC9</accession>
<dbReference type="NCBIfam" id="TIGR01326">
    <property type="entry name" value="OAH_OAS_sulfhy"/>
    <property type="match status" value="1"/>
</dbReference>
<dbReference type="Gene3D" id="3.40.640.10">
    <property type="entry name" value="Type I PLP-dependent aspartate aminotransferase-like (Major domain)"/>
    <property type="match status" value="1"/>
</dbReference>
<dbReference type="InterPro" id="IPR000277">
    <property type="entry name" value="Cys/Met-Metab_PyrdxlP-dep_enz"/>
</dbReference>
<evidence type="ECO:0000256" key="1">
    <source>
        <dbReference type="ARBA" id="ARBA00001933"/>
    </source>
</evidence>
<sequence>MSDRAFGFRTRALHAGTPPDGETGARALPLHLSTSFVFDSAEHAAELFALRTYGNIYTRIGNPTVAAFEEKLANLEGGLGAVATASGLSAQLIAILTVAEAGDHLVASTNLYGGTITQFSVTLKRMGIAVTFVPPNDLDAVRAALRENTRALFTETIGNPRGEVADLAGLAEIAHAAGVPLIVDSTFATPYLCRPIEHGADVVVHSATKFIGGHGTVLGGAIVESGRFPWGAGGHPLISTPSPGYHGLNFTETFGEYAFLMRARVELLRDIGAAISPMNAWLLVQGLETLALRMPAHVANARAVAEFLRGRDEVGWVAYAGLDDSPERERAQKYLPSGAGAVFSFGLRGGREAGRAFIESLELFSHLANVGDAKSLVIHPASTTHQQLSDEELQAAGIGADLIRLSVGLEDVDDLLWDLERGLAAAGRAATTVRMP</sequence>
<dbReference type="GO" id="GO:0071269">
    <property type="term" value="P:L-homocysteine biosynthetic process"/>
    <property type="evidence" value="ECO:0007669"/>
    <property type="project" value="TreeGrafter"/>
</dbReference>
<keyword evidence="3" id="KW-0808">Transferase</keyword>